<dbReference type="RefSeq" id="WP_077658919.1">
    <property type="nucleotide sequence ID" value="NZ_CP040022.1"/>
</dbReference>
<reference evidence="1 2" key="1">
    <citation type="journal article" date="2017" name="Genome Announc.">
        <title>Draft Genome Sequences of Salinivibrio proteolyticus, Salinivibrio sharmensis, Salinivibrio siamensis, Salinivibrio costicola subsp. alcaliphilus, Salinivibrio costicola subsp. vallismortis, and 29 New Isolates Belonging to the Genus Salinivibrio.</title>
        <authorList>
            <person name="Lopez-Hermoso C."/>
            <person name="de la Haba R.R."/>
            <person name="Sanchez-Porro C."/>
            <person name="Bayliss S.C."/>
            <person name="Feil E.J."/>
            <person name="Ventosa A."/>
        </authorList>
    </citation>
    <scope>NUCLEOTIDE SEQUENCE [LARGE SCALE GENOMIC DNA]</scope>
    <source>
        <strain evidence="1 2">AL184</strain>
    </source>
</reference>
<dbReference type="InterPro" id="IPR021432">
    <property type="entry name" value="DUF3081"/>
</dbReference>
<gene>
    <name evidence="1" type="ORF">BZG00_04215</name>
</gene>
<keyword evidence="2" id="KW-1185">Reference proteome</keyword>
<name>A0AB36JYE4_9GAMM</name>
<protein>
    <recommendedName>
        <fullName evidence="3">DUF3081 domain-containing protein</fullName>
    </recommendedName>
</protein>
<sequence length="97" mass="11568">MKNELNPTHLLRAFEIVTEYGEEIEDGHRLDGIDAFSDYDGYTIYLAGNGVQLRVGFHNTYDLDYEHENLKEQFLKKWMRWSKITKNNHDKTERGTW</sequence>
<dbReference type="Proteomes" id="UP000189021">
    <property type="component" value="Unassembled WGS sequence"/>
</dbReference>
<organism evidence="1 2">
    <name type="scientific">Salinivibrio kushneri</name>
    <dbReference type="NCBI Taxonomy" id="1908198"/>
    <lineage>
        <taxon>Bacteria</taxon>
        <taxon>Pseudomonadati</taxon>
        <taxon>Pseudomonadota</taxon>
        <taxon>Gammaproteobacteria</taxon>
        <taxon>Vibrionales</taxon>
        <taxon>Vibrionaceae</taxon>
        <taxon>Salinivibrio</taxon>
    </lineage>
</organism>
<dbReference type="AlphaFoldDB" id="A0AB36JYE4"/>
<evidence type="ECO:0000313" key="2">
    <source>
        <dbReference type="Proteomes" id="UP000189021"/>
    </source>
</evidence>
<dbReference type="EMBL" id="MUEK01000003">
    <property type="protein sequence ID" value="OOE40615.1"/>
    <property type="molecule type" value="Genomic_DNA"/>
</dbReference>
<dbReference type="Pfam" id="PF11280">
    <property type="entry name" value="DUF3081"/>
    <property type="match status" value="1"/>
</dbReference>
<evidence type="ECO:0008006" key="3">
    <source>
        <dbReference type="Google" id="ProtNLM"/>
    </source>
</evidence>
<comment type="caution">
    <text evidence="1">The sequence shown here is derived from an EMBL/GenBank/DDBJ whole genome shotgun (WGS) entry which is preliminary data.</text>
</comment>
<evidence type="ECO:0000313" key="1">
    <source>
        <dbReference type="EMBL" id="OOE40615.1"/>
    </source>
</evidence>
<accession>A0AB36JYE4</accession>
<proteinExistence type="predicted"/>